<name>E1Y7Z5_9BACT</name>
<sequence>MPQKGHFEFGHDIFFKLLYLSIVEVNKFLSTVNASEPLSTVNTLSMHNLPVKCFFDSLRVVFDFFGLIADKTSDSDNLIRSSPYNDI</sequence>
<proteinExistence type="predicted"/>
<protein>
    <submittedName>
        <fullName evidence="1">Uncharacterized protein</fullName>
    </submittedName>
</protein>
<dbReference type="EMBL" id="FR695864">
    <property type="protein sequence ID" value="CBX26689.1"/>
    <property type="molecule type" value="Genomic_DNA"/>
</dbReference>
<dbReference type="AlphaFoldDB" id="E1Y7Z5"/>
<organism evidence="1">
    <name type="scientific">uncultured Desulfobacterium sp</name>
    <dbReference type="NCBI Taxonomy" id="201089"/>
    <lineage>
        <taxon>Bacteria</taxon>
        <taxon>Pseudomonadati</taxon>
        <taxon>Thermodesulfobacteriota</taxon>
        <taxon>Desulfobacteria</taxon>
        <taxon>Desulfobacterales</taxon>
        <taxon>Desulfobacteriaceae</taxon>
        <taxon>Desulfobacterium</taxon>
        <taxon>environmental samples</taxon>
    </lineage>
</organism>
<gene>
    <name evidence="1" type="ORF">N47_A07180</name>
</gene>
<accession>E1Y7Z5</accession>
<evidence type="ECO:0000313" key="1">
    <source>
        <dbReference type="EMBL" id="CBX26689.1"/>
    </source>
</evidence>
<reference evidence="1" key="1">
    <citation type="journal article" date="2011" name="Environ. Microbiol.">
        <title>Genomic insights into the metabolic potential of the polycyclic aromatic hydrocarbon degrading sulfate-reducing Deltaproteobacterium N47.</title>
        <authorList>
            <person name="Bergmann F."/>
            <person name="Selesi D."/>
            <person name="Weinmaier T."/>
            <person name="Tischler P."/>
            <person name="Rattei T."/>
            <person name="Meckenstock R.U."/>
        </authorList>
    </citation>
    <scope>NUCLEOTIDE SEQUENCE</scope>
</reference>